<feature type="signal peptide" evidence="2">
    <location>
        <begin position="1"/>
        <end position="35"/>
    </location>
</feature>
<organism evidence="3">
    <name type="scientific">Trypanosoma vivax (strain Y486)</name>
    <dbReference type="NCBI Taxonomy" id="1055687"/>
    <lineage>
        <taxon>Eukaryota</taxon>
        <taxon>Discoba</taxon>
        <taxon>Euglenozoa</taxon>
        <taxon>Kinetoplastea</taxon>
        <taxon>Metakinetoplastina</taxon>
        <taxon>Trypanosomatida</taxon>
        <taxon>Trypanosomatidae</taxon>
        <taxon>Trypanosoma</taxon>
        <taxon>Duttonella</taxon>
    </lineage>
</organism>
<proteinExistence type="predicted"/>
<name>G0U862_TRYVY</name>
<feature type="region of interest" description="Disordered" evidence="1">
    <location>
        <begin position="1459"/>
        <end position="1483"/>
    </location>
</feature>
<reference evidence="3" key="1">
    <citation type="journal article" date="2012" name="Proc. Natl. Acad. Sci. U.S.A.">
        <title>Antigenic diversity is generated by distinct evolutionary mechanisms in African trypanosome species.</title>
        <authorList>
            <person name="Jackson A.P."/>
            <person name="Berry A."/>
            <person name="Aslett M."/>
            <person name="Allison H.C."/>
            <person name="Burton P."/>
            <person name="Vavrova-Anderson J."/>
            <person name="Brown R."/>
            <person name="Browne H."/>
            <person name="Corton N."/>
            <person name="Hauser H."/>
            <person name="Gamble J."/>
            <person name="Gilderthorp R."/>
            <person name="Marcello L."/>
            <person name="McQuillan J."/>
            <person name="Otto T.D."/>
            <person name="Quail M.A."/>
            <person name="Sanders M.J."/>
            <person name="van Tonder A."/>
            <person name="Ginger M.L."/>
            <person name="Field M.C."/>
            <person name="Barry J.D."/>
            <person name="Hertz-Fowler C."/>
            <person name="Berriman M."/>
        </authorList>
    </citation>
    <scope>NUCLEOTIDE SEQUENCE</scope>
    <source>
        <strain evidence="3">Y486</strain>
    </source>
</reference>
<feature type="chain" id="PRO_5003410048" evidence="2">
    <location>
        <begin position="36"/>
        <end position="1483"/>
    </location>
</feature>
<accession>G0U862</accession>
<protein>
    <submittedName>
        <fullName evidence="3">Uncharacterized protein</fullName>
    </submittedName>
</protein>
<gene>
    <name evidence="3" type="ORF">TVY486_1011140</name>
</gene>
<dbReference type="EMBL" id="HE573026">
    <property type="protein sequence ID" value="CCC52071.1"/>
    <property type="molecule type" value="Genomic_DNA"/>
</dbReference>
<evidence type="ECO:0000256" key="1">
    <source>
        <dbReference type="SAM" id="MobiDB-lite"/>
    </source>
</evidence>
<keyword evidence="2" id="KW-0732">Signal</keyword>
<sequence>MHYLSHSSTRTWEHIGRSACLLCRILLSLSPCAVCSEGFICLNKCLCTRALSSGHMRPKTPAPPRLVGPWGSETIPTLSASSTFLARFHSVLCFPTPFLFMCTFHPISFRQLVVTITFLWALICTWKQLMSCRCLRLHVKALGHVPSPCTSLHWRGSGSVHVCTPSRGCSASGGEPACVTPFFASLFPTYFAQASSCSNTSLHYASILRRAQNGGNAVQPEMQKERLTISTGKGSVDEGEKIFADGVSTTIMLRSWHVIGNLKNAELRFTNELGGSEGSWESQREAECSQVADSSPRHNVMSAASTWVASIVRHPTTCDEADTERVAQSLETAPEEVMWASSHIFHHIFEALVREGRERLAIELFRRWWRRNPQLFPLDLHMLQSRDFRTQRPGAGEASGSVFSDGCMKAISEYLVTMPGKKYLISSALFCRVLMVALKLGDAVLEEFVLEEIVKDGVFGVVCRGAHLYPGLGVHCEYDTTSNKVCFGGREAPLHAAPALDLRFDPYVEKYEDWLVLIASIAAAAVLERHADDFSRECLYSASYTRLVHQACNEFMEFVHKCASLLQDAEQQGGGRTPNSPLVSLGWAKLLFVTVLRCYEESGVFHSSPARRPGNAARLWSNIHLKLLTKFPHVFHAGNTVTTLLSLGALEEVSVSSRGTHRLSFFGKEQALHRWRLECLSHTGTANYDNQRLPENAHAGEAFECSGSARMNGCFQNPGGASFLRASEGIPRASKRLRTRMVVAYSSLTNAAESAAGSDHEQGPLHWKHRERFNVSSSVSFSRLSIPVFPTVREVHRCAEDAVDEISDAWDAAIDIFRAHSSLPVLSPWTSTALSDVSGGQLYASKLGIASEMSKPSMFLLLRLVSLLASMGDPLQSLVGDCYDREGGCTSNSTSLRGTRFPLLECIERDLVPFCHATVVTYLRRCCATFLSRSGRRGVQALFLRHHGSQNEEPLLLEKLNEDVAMERLLFGLLWSGGAGTGVQPLEYRSSHRFSFGSGSMAWLIIAQQSSASKFVGKQPLLTMVLSHLATLSLAIPDDYRHVMFFSPFALVSCTKVGDRDLLTEERVVCDTLHEERCRCSPPAFHLYISLLQLLSCTLWHDEAAHGQSTCQGTVANTVHVGDCGNCESNSDQHDTGSILGGGVPSLEDSARHRGMVRRLFRSTPPSSFSAASFRFTPVLLERIALILLHTCVDIELLLACLFLLLDWQHHLSRPNGRCVSGGASNRRNDAPGSLFTPRLLTCACGLLLANGICGRSVQDWRKKRGATFRRVGRNNSLYMWHRECFERSMPPNPRLRRVNVSPLEHSAGPASGSSDNEGDPGSNGVVISTCAARDALHLLGSVVLDVLLTENCWESLRMNNFHVASFVRTAGTRGEEMTVASARVSEPASAGPLTQGVVLPSIQISSSYRASARQRVTNIKDALRDMEPERRRHVRRLLSPDKRLLGESVLTSCTLVEALGSDESDEPVSDPTSIPENVEDEV</sequence>
<evidence type="ECO:0000313" key="3">
    <source>
        <dbReference type="EMBL" id="CCC52071.1"/>
    </source>
</evidence>
<dbReference type="VEuPathDB" id="TriTrypDB:TvY486_1011140"/>
<evidence type="ECO:0000256" key="2">
    <source>
        <dbReference type="SAM" id="SignalP"/>
    </source>
</evidence>